<dbReference type="STRING" id="3775.A0A1Q3D4K4"/>
<dbReference type="InterPro" id="IPR000916">
    <property type="entry name" value="Bet_v_I/MLP"/>
</dbReference>
<evidence type="ECO:0000313" key="2">
    <source>
        <dbReference type="EMBL" id="GAV87395.1"/>
    </source>
</evidence>
<sequence length="153" mass="16907">MAQSSLFGSAEAELEINAPADKLYEALCNPQHMSKYIPENVTNVDLHEGEWGTVGSIVTCNCAIDGKSEVFKSIMESMDYENKSVTMKAIEGDIMKLYKSMKSKMQVIPKGEGSLLHLNFEYEKVNADVPDPNSMLNFSIKATKDLGAYLSRA</sequence>
<dbReference type="Proteomes" id="UP000187406">
    <property type="component" value="Unassembled WGS sequence"/>
</dbReference>
<gene>
    <name evidence="2" type="ORF">CFOL_v3_30821</name>
</gene>
<dbReference type="AlphaFoldDB" id="A0A1Q3D4K4"/>
<dbReference type="CDD" id="cd07816">
    <property type="entry name" value="Bet_v1-like"/>
    <property type="match status" value="1"/>
</dbReference>
<dbReference type="InterPro" id="IPR051761">
    <property type="entry name" value="MLP-like_ligand-binding"/>
</dbReference>
<dbReference type="Gene3D" id="3.30.530.20">
    <property type="match status" value="1"/>
</dbReference>
<evidence type="ECO:0000259" key="1">
    <source>
        <dbReference type="SMART" id="SM01037"/>
    </source>
</evidence>
<organism evidence="2 3">
    <name type="scientific">Cephalotus follicularis</name>
    <name type="common">Albany pitcher plant</name>
    <dbReference type="NCBI Taxonomy" id="3775"/>
    <lineage>
        <taxon>Eukaryota</taxon>
        <taxon>Viridiplantae</taxon>
        <taxon>Streptophyta</taxon>
        <taxon>Embryophyta</taxon>
        <taxon>Tracheophyta</taxon>
        <taxon>Spermatophyta</taxon>
        <taxon>Magnoliopsida</taxon>
        <taxon>eudicotyledons</taxon>
        <taxon>Gunneridae</taxon>
        <taxon>Pentapetalae</taxon>
        <taxon>rosids</taxon>
        <taxon>fabids</taxon>
        <taxon>Oxalidales</taxon>
        <taxon>Cephalotaceae</taxon>
        <taxon>Cephalotus</taxon>
    </lineage>
</organism>
<name>A0A1Q3D4K4_CEPFO</name>
<dbReference type="InterPro" id="IPR023393">
    <property type="entry name" value="START-like_dom_sf"/>
</dbReference>
<keyword evidence="3" id="KW-1185">Reference proteome</keyword>
<dbReference type="EMBL" id="BDDD01004293">
    <property type="protein sequence ID" value="GAV87395.1"/>
    <property type="molecule type" value="Genomic_DNA"/>
</dbReference>
<dbReference type="InParanoid" id="A0A1Q3D4K4"/>
<comment type="caution">
    <text evidence="2">The sequence shown here is derived from an EMBL/GenBank/DDBJ whole genome shotgun (WGS) entry which is preliminary data.</text>
</comment>
<dbReference type="PANTHER" id="PTHR31907">
    <property type="entry name" value="MLP-LIKE PROTEIN 423"/>
    <property type="match status" value="1"/>
</dbReference>
<dbReference type="SMART" id="SM01037">
    <property type="entry name" value="Bet_v_1"/>
    <property type="match status" value="1"/>
</dbReference>
<dbReference type="Pfam" id="PF00407">
    <property type="entry name" value="Bet_v_1"/>
    <property type="match status" value="1"/>
</dbReference>
<proteinExistence type="predicted"/>
<protein>
    <submittedName>
        <fullName evidence="2">Bet_v_1 domain-containing protein</fullName>
    </submittedName>
</protein>
<accession>A0A1Q3D4K4</accession>
<evidence type="ECO:0000313" key="3">
    <source>
        <dbReference type="Proteomes" id="UP000187406"/>
    </source>
</evidence>
<dbReference type="GO" id="GO:0006952">
    <property type="term" value="P:defense response"/>
    <property type="evidence" value="ECO:0007669"/>
    <property type="project" value="InterPro"/>
</dbReference>
<feature type="domain" description="Bet v I/Major latex protein" evidence="1">
    <location>
        <begin position="5"/>
        <end position="153"/>
    </location>
</feature>
<dbReference type="OrthoDB" id="1858121at2759"/>
<dbReference type="SUPFAM" id="SSF55961">
    <property type="entry name" value="Bet v1-like"/>
    <property type="match status" value="1"/>
</dbReference>
<reference evidence="3" key="1">
    <citation type="submission" date="2016-04" db="EMBL/GenBank/DDBJ databases">
        <title>Cephalotus genome sequencing.</title>
        <authorList>
            <person name="Fukushima K."/>
            <person name="Hasebe M."/>
            <person name="Fang X."/>
        </authorList>
    </citation>
    <scope>NUCLEOTIDE SEQUENCE [LARGE SCALE GENOMIC DNA]</scope>
    <source>
        <strain evidence="3">cv. St1</strain>
    </source>
</reference>